<dbReference type="CDD" id="cd06173">
    <property type="entry name" value="MFS_MefA_like"/>
    <property type="match status" value="1"/>
</dbReference>
<feature type="transmembrane region" description="Helical" evidence="8">
    <location>
        <begin position="232"/>
        <end position="251"/>
    </location>
</feature>
<feature type="transmembrane region" description="Helical" evidence="8">
    <location>
        <begin position="171"/>
        <end position="200"/>
    </location>
</feature>
<evidence type="ECO:0000256" key="3">
    <source>
        <dbReference type="ARBA" id="ARBA00022475"/>
    </source>
</evidence>
<dbReference type="EMBL" id="LHQL01000005">
    <property type="protein sequence ID" value="OOQ54343.1"/>
    <property type="molecule type" value="Genomic_DNA"/>
</dbReference>
<evidence type="ECO:0000313" key="10">
    <source>
        <dbReference type="Proteomes" id="UP000190306"/>
    </source>
</evidence>
<feature type="transmembrane region" description="Helical" evidence="8">
    <location>
        <begin position="91"/>
        <end position="112"/>
    </location>
</feature>
<dbReference type="Pfam" id="PF05977">
    <property type="entry name" value="MFS_3"/>
    <property type="match status" value="1"/>
</dbReference>
<dbReference type="Proteomes" id="UP000190306">
    <property type="component" value="Chromosome"/>
</dbReference>
<evidence type="ECO:0000256" key="4">
    <source>
        <dbReference type="ARBA" id="ARBA00022692"/>
    </source>
</evidence>
<keyword evidence="4 8" id="KW-0812">Transmembrane</keyword>
<dbReference type="InterPro" id="IPR036259">
    <property type="entry name" value="MFS_trans_sf"/>
</dbReference>
<dbReference type="Gene3D" id="1.20.1250.20">
    <property type="entry name" value="MFS general substrate transporter like domains"/>
    <property type="match status" value="1"/>
</dbReference>
<evidence type="ECO:0000313" key="9">
    <source>
        <dbReference type="EMBL" id="OOQ54343.1"/>
    </source>
</evidence>
<name>A0ABX3LQ91_STRAT</name>
<feature type="transmembrane region" description="Helical" evidence="8">
    <location>
        <begin position="58"/>
        <end position="79"/>
    </location>
</feature>
<feature type="transmembrane region" description="Helical" evidence="8">
    <location>
        <begin position="356"/>
        <end position="379"/>
    </location>
</feature>
<feature type="transmembrane region" description="Helical" evidence="8">
    <location>
        <begin position="263"/>
        <end position="283"/>
    </location>
</feature>
<feature type="compositionally biased region" description="Basic and acidic residues" evidence="7">
    <location>
        <begin position="414"/>
        <end position="432"/>
    </location>
</feature>
<evidence type="ECO:0000256" key="5">
    <source>
        <dbReference type="ARBA" id="ARBA00022989"/>
    </source>
</evidence>
<keyword evidence="5 8" id="KW-1133">Transmembrane helix</keyword>
<proteinExistence type="predicted"/>
<evidence type="ECO:0000256" key="1">
    <source>
        <dbReference type="ARBA" id="ARBA00004651"/>
    </source>
</evidence>
<comment type="caution">
    <text evidence="9">The sequence shown here is derived from an EMBL/GenBank/DDBJ whole genome shotgun (WGS) entry which is preliminary data.</text>
</comment>
<dbReference type="SUPFAM" id="SSF103473">
    <property type="entry name" value="MFS general substrate transporter"/>
    <property type="match status" value="1"/>
</dbReference>
<comment type="subcellular location">
    <subcellularLocation>
        <location evidence="1">Cell membrane</location>
        <topology evidence="1">Multi-pass membrane protein</topology>
    </subcellularLocation>
</comment>
<feature type="transmembrane region" description="Helical" evidence="8">
    <location>
        <begin position="385"/>
        <end position="404"/>
    </location>
</feature>
<evidence type="ECO:0000256" key="6">
    <source>
        <dbReference type="ARBA" id="ARBA00023136"/>
    </source>
</evidence>
<dbReference type="InterPro" id="IPR010290">
    <property type="entry name" value="TM_effector"/>
</dbReference>
<accession>A0ABX3LQ91</accession>
<protein>
    <submittedName>
        <fullName evidence="9">MFS transporter</fullName>
    </submittedName>
</protein>
<feature type="transmembrane region" description="Helical" evidence="8">
    <location>
        <begin position="27"/>
        <end position="46"/>
    </location>
</feature>
<reference evidence="9 10" key="1">
    <citation type="submission" date="2015-07" db="EMBL/GenBank/DDBJ databases">
        <title>Draft Genome Sequence of Streptomyces antibioticus, IMRU 3720 reveals insights in the evolution of actinomycin biosynthetic gene clusters in Streptomyces.</title>
        <authorList>
            <person name="Crnovcic I."/>
            <person name="Ruckert C."/>
            <person name="Kalinowksi J."/>
            <person name="Keller U."/>
        </authorList>
    </citation>
    <scope>NUCLEOTIDE SEQUENCE [LARGE SCALE GENOMIC DNA]</scope>
    <source>
        <strain evidence="9 10">DSM 41481</strain>
    </source>
</reference>
<dbReference type="PANTHER" id="PTHR23513">
    <property type="entry name" value="INTEGRAL MEMBRANE EFFLUX PROTEIN-RELATED"/>
    <property type="match status" value="1"/>
</dbReference>
<keyword evidence="6 8" id="KW-0472">Membrane</keyword>
<evidence type="ECO:0000256" key="8">
    <source>
        <dbReference type="SAM" id="Phobius"/>
    </source>
</evidence>
<gene>
    <name evidence="9" type="ORF">AFM16_05795</name>
</gene>
<evidence type="ECO:0000256" key="7">
    <source>
        <dbReference type="SAM" id="MobiDB-lite"/>
    </source>
</evidence>
<organism evidence="9 10">
    <name type="scientific">Streptomyces antibioticus</name>
    <dbReference type="NCBI Taxonomy" id="1890"/>
    <lineage>
        <taxon>Bacteria</taxon>
        <taxon>Bacillati</taxon>
        <taxon>Actinomycetota</taxon>
        <taxon>Actinomycetes</taxon>
        <taxon>Kitasatosporales</taxon>
        <taxon>Streptomycetaceae</taxon>
        <taxon>Streptomyces</taxon>
    </lineage>
</organism>
<feature type="transmembrane region" description="Helical" evidence="8">
    <location>
        <begin position="318"/>
        <end position="335"/>
    </location>
</feature>
<keyword evidence="3" id="KW-1003">Cell membrane</keyword>
<keyword evidence="10" id="KW-1185">Reference proteome</keyword>
<feature type="transmembrane region" description="Helical" evidence="8">
    <location>
        <begin position="295"/>
        <end position="312"/>
    </location>
</feature>
<dbReference type="PANTHER" id="PTHR23513:SF11">
    <property type="entry name" value="STAPHYLOFERRIN A TRANSPORTER"/>
    <property type="match status" value="1"/>
</dbReference>
<evidence type="ECO:0000256" key="2">
    <source>
        <dbReference type="ARBA" id="ARBA00022448"/>
    </source>
</evidence>
<keyword evidence="2" id="KW-0813">Transport</keyword>
<feature type="region of interest" description="Disordered" evidence="7">
    <location>
        <begin position="412"/>
        <end position="432"/>
    </location>
</feature>
<sequence length="432" mass="45106">MGTAFRSAFHTAFSSAFRSLSVRNFRLFAAGQVLSVSGTWMMVVGQDWLVLTLTDSPGTALAAVTAAQFTPMLLLTLYGGRLADRHAKRPLLAWCNAASGAGALGLGVLVALDAARLWHLLLFGCWLGTVNAVEVPTRMAFVGELVGPELLPNASALSAAYFNVARVVGPAAAGLLIAVAGVGPLMLLNAVSHVAVVVALRRMDPAALRPVAPGAPGRIADGLRYVRGRPDLVVTLTLVAFVALFGMNFPLTLPLLAKTVFHASAGTFGLLTTAFALGSLAGALATTARRTRPSARLVAGAAVVFGVLEAASGRAPGYGSAAVLLAATGCAAIVFSQAANHRVQLGSDPRYRGRVLALYTLILQGSTPVGAVLIGWLTTRFDARAGLYAGGLLSLVSVLAVVLADRLRRRRRTARTERTERERARRAAPDLR</sequence>